<feature type="domain" description="Putative zinc-finger" evidence="4">
    <location>
        <begin position="3"/>
        <end position="37"/>
    </location>
</feature>
<dbReference type="AlphaFoldDB" id="A0A2A6DX14"/>
<name>A0A2A6DX14_9BACL</name>
<protein>
    <recommendedName>
        <fullName evidence="2">Anti-sigma-W factor RsiW</fullName>
    </recommendedName>
</protein>
<keyword evidence="3" id="KW-0812">Transmembrane</keyword>
<comment type="similarity">
    <text evidence="1">Belongs to the zinc-associated anti-sigma factor (ZAS) superfamily. Anti-sigma-W factor family.</text>
</comment>
<dbReference type="Pfam" id="PF13490">
    <property type="entry name" value="zf-HC2"/>
    <property type="match status" value="1"/>
</dbReference>
<evidence type="ECO:0000313" key="6">
    <source>
        <dbReference type="Proteomes" id="UP000243688"/>
    </source>
</evidence>
<dbReference type="Gene3D" id="1.10.10.1320">
    <property type="entry name" value="Anti-sigma factor, zinc-finger domain"/>
    <property type="match status" value="1"/>
</dbReference>
<comment type="caution">
    <text evidence="5">The sequence shown here is derived from an EMBL/GenBank/DDBJ whole genome shotgun (WGS) entry which is preliminary data.</text>
</comment>
<evidence type="ECO:0000259" key="4">
    <source>
        <dbReference type="Pfam" id="PF13490"/>
    </source>
</evidence>
<evidence type="ECO:0000256" key="2">
    <source>
        <dbReference type="ARBA" id="ARBA00024438"/>
    </source>
</evidence>
<evidence type="ECO:0000313" key="5">
    <source>
        <dbReference type="EMBL" id="PDO09331.1"/>
    </source>
</evidence>
<keyword evidence="3" id="KW-0472">Membrane</keyword>
<sequence>MDCRDARKAMHVYFDGDTAADDLAALKRHVASCPACRDHFRQLRQTAALIRSLPAVGAPVDLRGRILEALPPGRTIAASGQASGRMRWVRRHPGLSAAMLFAVVMAASYAVMWGHGNDVVVRARHPEQVVVEGNRVVVPAGKAVAGDLIVENAEVAIDGEVKGDLVVVDGTYHLASTAHIAGKVLRIDRALEWIWYRIETFFQRK</sequence>
<reference evidence="5 6" key="1">
    <citation type="submission" date="2016-12" db="EMBL/GenBank/DDBJ databases">
        <title>Candidatus Reconcilibacillus cellulovorans genome.</title>
        <authorList>
            <person name="Kolinko S."/>
            <person name="Wu Y.-W."/>
            <person name="Tachea F."/>
            <person name="Denzel E."/>
            <person name="Hiras J."/>
            <person name="Baecker N."/>
            <person name="Chan L.J."/>
            <person name="Eichorst S.A."/>
            <person name="Frey D."/>
            <person name="Adams P.D."/>
            <person name="Pray T."/>
            <person name="Tanjore D."/>
            <person name="Petzold C.J."/>
            <person name="Gladden J.M."/>
            <person name="Simmons B.A."/>
            <person name="Singer S.W."/>
        </authorList>
    </citation>
    <scope>NUCLEOTIDE SEQUENCE [LARGE SCALE GENOMIC DNA]</scope>
    <source>
        <strain evidence="5">JTherm</strain>
    </source>
</reference>
<evidence type="ECO:0000256" key="1">
    <source>
        <dbReference type="ARBA" id="ARBA00024353"/>
    </source>
</evidence>
<proteinExistence type="inferred from homology"/>
<feature type="transmembrane region" description="Helical" evidence="3">
    <location>
        <begin position="95"/>
        <end position="114"/>
    </location>
</feature>
<evidence type="ECO:0000256" key="3">
    <source>
        <dbReference type="SAM" id="Phobius"/>
    </source>
</evidence>
<organism evidence="5 6">
    <name type="scientific">Candidatus Reconcilbacillus cellulovorans</name>
    <dbReference type="NCBI Taxonomy" id="1906605"/>
    <lineage>
        <taxon>Bacteria</taxon>
        <taxon>Bacillati</taxon>
        <taxon>Bacillota</taxon>
        <taxon>Bacilli</taxon>
        <taxon>Bacillales</taxon>
        <taxon>Paenibacillaceae</taxon>
        <taxon>Candidatus Reconcilbacillus</taxon>
    </lineage>
</organism>
<dbReference type="EMBL" id="MOXJ01000046">
    <property type="protein sequence ID" value="PDO09331.1"/>
    <property type="molecule type" value="Genomic_DNA"/>
</dbReference>
<dbReference type="InterPro" id="IPR027383">
    <property type="entry name" value="Znf_put"/>
</dbReference>
<accession>A0A2A6DX14</accession>
<gene>
    <name evidence="5" type="ORF">BLM47_13155</name>
</gene>
<dbReference type="InterPro" id="IPR041916">
    <property type="entry name" value="Anti_sigma_zinc_sf"/>
</dbReference>
<dbReference type="Proteomes" id="UP000243688">
    <property type="component" value="Unassembled WGS sequence"/>
</dbReference>
<keyword evidence="3" id="KW-1133">Transmembrane helix</keyword>